<evidence type="ECO:0008006" key="5">
    <source>
        <dbReference type="Google" id="ProtNLM"/>
    </source>
</evidence>
<comment type="caution">
    <text evidence="3">The sequence shown here is derived from an EMBL/GenBank/DDBJ whole genome shotgun (WGS) entry which is preliminary data.</text>
</comment>
<evidence type="ECO:0000313" key="3">
    <source>
        <dbReference type="EMBL" id="MBK1712180.1"/>
    </source>
</evidence>
<evidence type="ECO:0000259" key="2">
    <source>
        <dbReference type="Pfam" id="PF14581"/>
    </source>
</evidence>
<dbReference type="Pfam" id="PF14581">
    <property type="entry name" value="SseB_C"/>
    <property type="match status" value="1"/>
</dbReference>
<accession>A0ABS1DRG1</accession>
<reference evidence="3" key="2">
    <citation type="journal article" date="2020" name="Microorganisms">
        <title>Osmotic Adaptation and Compatible Solute Biosynthesis of Phototrophic Bacteria as Revealed from Genome Analyses.</title>
        <authorList>
            <person name="Imhoff J.F."/>
            <person name="Rahn T."/>
            <person name="Kunzel S."/>
            <person name="Keller A."/>
            <person name="Neulinger S.C."/>
        </authorList>
    </citation>
    <scope>NUCLEOTIDE SEQUENCE</scope>
    <source>
        <strain evidence="3">IM 151</strain>
    </source>
</reference>
<gene>
    <name evidence="3" type="ORF">CKO43_05240</name>
</gene>
<dbReference type="Pfam" id="PF07179">
    <property type="entry name" value="SseB"/>
    <property type="match status" value="1"/>
</dbReference>
<feature type="domain" description="SseB protein C-terminal" evidence="2">
    <location>
        <begin position="141"/>
        <end position="246"/>
    </location>
</feature>
<dbReference type="InterPro" id="IPR027945">
    <property type="entry name" value="SseB_C"/>
</dbReference>
<dbReference type="InterPro" id="IPR009839">
    <property type="entry name" value="SseB_N"/>
</dbReference>
<evidence type="ECO:0000313" key="4">
    <source>
        <dbReference type="Proteomes" id="UP001041814"/>
    </source>
</evidence>
<proteinExistence type="predicted"/>
<name>A0ABS1DRG1_RUBGE</name>
<dbReference type="RefSeq" id="WP_200228276.1">
    <property type="nucleotide sequence ID" value="NZ_NRRT01000018.1"/>
</dbReference>
<evidence type="ECO:0000259" key="1">
    <source>
        <dbReference type="Pfam" id="PF07179"/>
    </source>
</evidence>
<dbReference type="EMBL" id="NRRU01000013">
    <property type="protein sequence ID" value="MBK1712180.1"/>
    <property type="molecule type" value="Genomic_DNA"/>
</dbReference>
<reference evidence="3" key="1">
    <citation type="submission" date="2017-08" db="EMBL/GenBank/DDBJ databases">
        <authorList>
            <person name="Imhoff J.F."/>
            <person name="Rahn T."/>
            <person name="Kuenzel S."/>
            <person name="Neulinger S.C."/>
        </authorList>
    </citation>
    <scope>NUCLEOTIDE SEQUENCE</scope>
    <source>
        <strain evidence="3">IM 151</strain>
    </source>
</reference>
<sequence length="261" mass="28308">MQTDDTLERALREAATDPARRPAFFELLLQSTVFVVGRSEGPAGEALLAPGEGVALQEWRKGDGTSVIPFFTTLKGLQRATPRDVPYLAMAARGLFELTRGATLTLDPMSVYGKEFAPDEVAALLRMGADAPMDERVLDREVRVTIGQPAQLPTEMLEALRRHFSGNAQVRAAYLALMRNPADGEDPRFVVGIAGDGDVRSTFKAAGAVVEKTVPAGMGVDFTVVADEVSGLSAYFRNKVEPFYERRSGGLLRSMLGFGRR</sequence>
<feature type="domain" description="SseB protein N-terminal" evidence="1">
    <location>
        <begin position="7"/>
        <end position="123"/>
    </location>
</feature>
<organism evidence="3 4">
    <name type="scientific">Rubrivivax gelatinosus</name>
    <name type="common">Rhodocyclus gelatinosus</name>
    <name type="synonym">Rhodopseudomonas gelatinosa</name>
    <dbReference type="NCBI Taxonomy" id="28068"/>
    <lineage>
        <taxon>Bacteria</taxon>
        <taxon>Pseudomonadati</taxon>
        <taxon>Pseudomonadota</taxon>
        <taxon>Betaproteobacteria</taxon>
        <taxon>Burkholderiales</taxon>
        <taxon>Sphaerotilaceae</taxon>
        <taxon>Rubrivivax</taxon>
    </lineage>
</organism>
<dbReference type="Proteomes" id="UP001041814">
    <property type="component" value="Unassembled WGS sequence"/>
</dbReference>
<keyword evidence="4" id="KW-1185">Reference proteome</keyword>
<protein>
    <recommendedName>
        <fullName evidence="5">Enhanced serine sensitivity protein SseB</fullName>
    </recommendedName>
</protein>